<evidence type="ECO:0000313" key="6">
    <source>
        <dbReference type="Proteomes" id="UP000287237"/>
    </source>
</evidence>
<keyword evidence="2" id="KW-0175">Coiled coil</keyword>
<evidence type="ECO:0000259" key="3">
    <source>
        <dbReference type="Pfam" id="PF05065"/>
    </source>
</evidence>
<dbReference type="Pfam" id="PF05065">
    <property type="entry name" value="Phage_capsid"/>
    <property type="match status" value="1"/>
</dbReference>
<dbReference type="AlphaFoldDB" id="A0A1E7NLI1"/>
<reference evidence="5 6" key="2">
    <citation type="journal article" date="2019" name="Appl. Environ. Microbiol.">
        <title>Population genetics and characterization of Campylobacter jejuni isolates in western jackdaws and game birds in Finland.</title>
        <authorList>
            <person name="Kovanen S."/>
            <person name="Rossi M."/>
            <person name="Pohja-Mykra M."/>
            <person name="Nieminen T."/>
            <person name="Raunio-Saarnisto M."/>
            <person name="Sauvala M."/>
            <person name="Fredriksson-Ahomaa M."/>
            <person name="Hanninen M.L."/>
            <person name="Kivisto R."/>
        </authorList>
    </citation>
    <scope>NUCLEOTIDE SEQUENCE [LARGE SCALE GENOMIC DNA]</scope>
    <source>
        <strain evidence="5 6">CB296</strain>
    </source>
</reference>
<dbReference type="EMBL" id="MJVJ01000126">
    <property type="protein sequence ID" value="OEV44618.1"/>
    <property type="molecule type" value="Genomic_DNA"/>
</dbReference>
<dbReference type="SUPFAM" id="SSF56563">
    <property type="entry name" value="Major capsid protein gp5"/>
    <property type="match status" value="1"/>
</dbReference>
<dbReference type="NCBIfam" id="TIGR01554">
    <property type="entry name" value="major_cap_HK97"/>
    <property type="match status" value="1"/>
</dbReference>
<dbReference type="Gene3D" id="3.30.2320.10">
    <property type="entry name" value="hypothetical protein PF0899 domain"/>
    <property type="match status" value="1"/>
</dbReference>
<protein>
    <submittedName>
        <fullName evidence="4 5">Capsid protein</fullName>
    </submittedName>
</protein>
<organism evidence="5 6">
    <name type="scientific">Campylobacter jejuni</name>
    <dbReference type="NCBI Taxonomy" id="197"/>
    <lineage>
        <taxon>Bacteria</taxon>
        <taxon>Pseudomonadati</taxon>
        <taxon>Campylobacterota</taxon>
        <taxon>Epsilonproteobacteria</taxon>
        <taxon>Campylobacterales</taxon>
        <taxon>Campylobacteraceae</taxon>
        <taxon>Campylobacter</taxon>
    </lineage>
</organism>
<name>A0A1E7NLI1_CAMJU</name>
<dbReference type="InterPro" id="IPR054612">
    <property type="entry name" value="Phage_capsid-like_C"/>
</dbReference>
<sequence>MQKLRQEIGNLHEQMVALSNKAKNEQRSFSAEENTKYEALMQDFESKRKELSRAEAELEREKYLNEVVSPVLEQNPKGEDEDLNEENHMRSFVNYLRNGSIDNILKRNVLNESTAEQGGILVPTTLQSKIREKLNDLSVIRKIATVQKSSSNQIIPVFDEMGEFSWLGEQESFTEVSAKFSSLSIGAHKLGGIIKISEELLSDNIANLESFIVRKAAEKISKTEELSFINGDGNKKPTGLKNAKKAFTLASNQGITSNDIIDAFFSLDSAYRKNATWLVGDEFMKAIYKLTDNDNRPLWLPALSANGYDTILGKKVVYCSGVDGFGASKVPAFFGDFSFYEIWDRSSMSFTRLNELYSQNDLIGIKVRLRLDAKLMDNSAVCKIVCPA</sequence>
<dbReference type="EMBL" id="PRCK01000001">
    <property type="protein sequence ID" value="RTJ97020.1"/>
    <property type="molecule type" value="Genomic_DNA"/>
</dbReference>
<evidence type="ECO:0000313" key="4">
    <source>
        <dbReference type="EMBL" id="OEV44618.1"/>
    </source>
</evidence>
<accession>A0A1E7NLI1</accession>
<dbReference type="RefSeq" id="WP_070242872.1">
    <property type="nucleotide sequence ID" value="NZ_MJVJ01000126.1"/>
</dbReference>
<evidence type="ECO:0000313" key="5">
    <source>
        <dbReference type="EMBL" id="RTJ97020.1"/>
    </source>
</evidence>
<evidence type="ECO:0000313" key="7">
    <source>
        <dbReference type="Proteomes" id="UP000865560"/>
    </source>
</evidence>
<dbReference type="Proteomes" id="UP000865560">
    <property type="component" value="Unassembled WGS sequence"/>
</dbReference>
<dbReference type="InterPro" id="IPR024455">
    <property type="entry name" value="Phage_capsid"/>
</dbReference>
<comment type="subcellular location">
    <subcellularLocation>
        <location evidence="1">Virion</location>
    </subcellularLocation>
</comment>
<evidence type="ECO:0000256" key="1">
    <source>
        <dbReference type="ARBA" id="ARBA00004328"/>
    </source>
</evidence>
<reference evidence="4 7" key="1">
    <citation type="submission" date="2016-09" db="EMBL/GenBank/DDBJ databases">
        <title>Campylobacter from American crows.</title>
        <authorList>
            <person name="Weis A.M."/>
            <person name="Weimer B.C."/>
            <person name="Townsend A.K."/>
            <person name="Taff C."/>
        </authorList>
    </citation>
    <scope>NUCLEOTIDE SEQUENCE [LARGE SCALE GENOMIC DNA]</scope>
    <source>
        <strain evidence="4 7">BCW_3791</strain>
    </source>
</reference>
<dbReference type="Proteomes" id="UP000287237">
    <property type="component" value="Unassembled WGS sequence"/>
</dbReference>
<comment type="caution">
    <text evidence="5">The sequence shown here is derived from an EMBL/GenBank/DDBJ whole genome shotgun (WGS) entry which is preliminary data.</text>
</comment>
<proteinExistence type="predicted"/>
<gene>
    <name evidence="4" type="ORF">AJY60_10045</name>
    <name evidence="5" type="ORF">C3H42_02150</name>
</gene>
<dbReference type="Gene3D" id="3.30.2400.10">
    <property type="entry name" value="Major capsid protein gp5"/>
    <property type="match status" value="1"/>
</dbReference>
<feature type="domain" description="Phage capsid-like C-terminal" evidence="3">
    <location>
        <begin position="118"/>
        <end position="385"/>
    </location>
</feature>
<evidence type="ECO:0000256" key="2">
    <source>
        <dbReference type="SAM" id="Coils"/>
    </source>
</evidence>
<feature type="coiled-coil region" evidence="2">
    <location>
        <begin position="1"/>
        <end position="66"/>
    </location>
</feature>